<proteinExistence type="predicted"/>
<keyword evidence="3" id="KW-1185">Reference proteome</keyword>
<protein>
    <submittedName>
        <fullName evidence="2">Prepilin-type N-terminal cleavage/methylation domain-containing protein</fullName>
    </submittedName>
</protein>
<dbReference type="SUPFAM" id="SSF54523">
    <property type="entry name" value="Pili subunits"/>
    <property type="match status" value="1"/>
</dbReference>
<evidence type="ECO:0000256" key="1">
    <source>
        <dbReference type="SAM" id="Phobius"/>
    </source>
</evidence>
<comment type="caution">
    <text evidence="2">The sequence shown here is derived from an EMBL/GenBank/DDBJ whole genome shotgun (WGS) entry which is preliminary data.</text>
</comment>
<accession>A0ABT2YFJ6</accession>
<evidence type="ECO:0000313" key="3">
    <source>
        <dbReference type="Proteomes" id="UP001209701"/>
    </source>
</evidence>
<dbReference type="EMBL" id="JAJIRN010000005">
    <property type="protein sequence ID" value="MCV2368819.1"/>
    <property type="molecule type" value="Genomic_DNA"/>
</dbReference>
<gene>
    <name evidence="2" type="ORF">LNV07_12070</name>
</gene>
<dbReference type="Pfam" id="PF07963">
    <property type="entry name" value="N_methyl"/>
    <property type="match status" value="1"/>
</dbReference>
<keyword evidence="1" id="KW-0812">Transmembrane</keyword>
<name>A0ABT2YFJ6_9BURK</name>
<feature type="transmembrane region" description="Helical" evidence="1">
    <location>
        <begin position="12"/>
        <end position="35"/>
    </location>
</feature>
<dbReference type="InterPro" id="IPR012902">
    <property type="entry name" value="N_methyl_site"/>
</dbReference>
<sequence length="242" mass="26494">MTHYSRKKNRGTSLIELMVGIAVGMIVVAGASVMMTSQLAEHRRLTLETQVQQDLRTAADLMLRDLRRAGSWAVPQNGVWSPGAAAAPMVNDYADTALTAAHGSSILEYSYSRHKDRGRSTGATPIADAEDNIMSSSTEKFGFKIEDGGILKFRIGDRWQPLTDKEVLIITAFDVQLKEQQIPLDDLYGVACPAGSASSPPRQLLRRFDIALTGRAAHDARVQRTIKVTSRIRNDQLLGPCS</sequence>
<keyword evidence="1" id="KW-0472">Membrane</keyword>
<evidence type="ECO:0000313" key="2">
    <source>
        <dbReference type="EMBL" id="MCV2368819.1"/>
    </source>
</evidence>
<dbReference type="Proteomes" id="UP001209701">
    <property type="component" value="Unassembled WGS sequence"/>
</dbReference>
<reference evidence="2 3" key="1">
    <citation type="submission" date="2021-11" db="EMBL/GenBank/DDBJ databases">
        <authorList>
            <person name="Liang Q."/>
            <person name="Mou H."/>
            <person name="Liu Z."/>
        </authorList>
    </citation>
    <scope>NUCLEOTIDE SEQUENCE [LARGE SCALE GENOMIC DNA]</scope>
    <source>
        <strain evidence="2 3">CHU3</strain>
    </source>
</reference>
<dbReference type="InterPro" id="IPR045584">
    <property type="entry name" value="Pilin-like"/>
</dbReference>
<organism evidence="2 3">
    <name type="scientific">Roseateles oligotrophus</name>
    <dbReference type="NCBI Taxonomy" id="1769250"/>
    <lineage>
        <taxon>Bacteria</taxon>
        <taxon>Pseudomonadati</taxon>
        <taxon>Pseudomonadota</taxon>
        <taxon>Betaproteobacteria</taxon>
        <taxon>Burkholderiales</taxon>
        <taxon>Sphaerotilaceae</taxon>
        <taxon>Roseateles</taxon>
    </lineage>
</organism>
<keyword evidence="1" id="KW-1133">Transmembrane helix</keyword>